<dbReference type="RefSeq" id="WP_368392239.1">
    <property type="nucleotide sequence ID" value="NZ_JBFRYC010000007.1"/>
</dbReference>
<proteinExistence type="predicted"/>
<accession>A0ABV3TMU2</accession>
<name>A0ABV3TMU2_9RHOB</name>
<gene>
    <name evidence="1" type="ORF">AB4874_12595</name>
</gene>
<sequence length="78" mass="8243">MLGALITTARSFLRQAARHRTAHHARTENGDIKALFIDTGLMTLIFVEAIASAHTGSRAFLLGGKFSGDNSQAVGSMG</sequence>
<dbReference type="Proteomes" id="UP001557465">
    <property type="component" value="Unassembled WGS sequence"/>
</dbReference>
<protein>
    <submittedName>
        <fullName evidence="1">Uncharacterized protein</fullName>
    </submittedName>
</protein>
<evidence type="ECO:0000313" key="1">
    <source>
        <dbReference type="EMBL" id="MEX1662480.1"/>
    </source>
</evidence>
<evidence type="ECO:0000313" key="2">
    <source>
        <dbReference type="Proteomes" id="UP001557465"/>
    </source>
</evidence>
<dbReference type="EMBL" id="JBFRYC010000007">
    <property type="protein sequence ID" value="MEX1662480.1"/>
    <property type="molecule type" value="Genomic_DNA"/>
</dbReference>
<comment type="caution">
    <text evidence="1">The sequence shown here is derived from an EMBL/GenBank/DDBJ whole genome shotgun (WGS) entry which is preliminary data.</text>
</comment>
<keyword evidence="2" id="KW-1185">Reference proteome</keyword>
<reference evidence="1 2" key="1">
    <citation type="journal article" date="2011" name="Int. J. Syst. Evol. Microbiol.">
        <title>Zhongshania antarctica gen. nov., sp. nov. and Zhongshania guokunii sp. nov., gammaproteobacteria respectively isolated from coastal attached (fast) ice and surface seawater of the Antarctic.</title>
        <authorList>
            <person name="Li H.J."/>
            <person name="Zhang X.Y."/>
            <person name="Chen C.X."/>
            <person name="Zhang Y.J."/>
            <person name="Gao Z.M."/>
            <person name="Yu Y."/>
            <person name="Chen X.L."/>
            <person name="Chen B."/>
            <person name="Zhang Y.Z."/>
        </authorList>
    </citation>
    <scope>NUCLEOTIDE SEQUENCE [LARGE SCALE GENOMIC DNA]</scope>
    <source>
        <strain evidence="1 2">15-R06ZXC-3</strain>
    </source>
</reference>
<organism evidence="1 2">
    <name type="scientific">Thioclava arctica</name>
    <dbReference type="NCBI Taxonomy" id="3238301"/>
    <lineage>
        <taxon>Bacteria</taxon>
        <taxon>Pseudomonadati</taxon>
        <taxon>Pseudomonadota</taxon>
        <taxon>Alphaproteobacteria</taxon>
        <taxon>Rhodobacterales</taxon>
        <taxon>Paracoccaceae</taxon>
        <taxon>Thioclava</taxon>
    </lineage>
</organism>